<dbReference type="InterPro" id="IPR016064">
    <property type="entry name" value="NAD/diacylglycerol_kinase_sf"/>
</dbReference>
<dbReference type="AlphaFoldDB" id="A0A1M6MLH7"/>
<gene>
    <name evidence="1" type="ORF">SAMN02745751_03517</name>
</gene>
<dbReference type="PIRSF" id="PIRSF016907">
    <property type="entry name" value="Kin_ATP-NAD"/>
    <property type="match status" value="1"/>
</dbReference>
<dbReference type="Gene3D" id="3.40.50.10330">
    <property type="entry name" value="Probable inorganic polyphosphate/atp-NAD kinase, domain 1"/>
    <property type="match status" value="1"/>
</dbReference>
<dbReference type="Proteomes" id="UP000184052">
    <property type="component" value="Unassembled WGS sequence"/>
</dbReference>
<accession>A0A1M6MLH7</accession>
<keyword evidence="1" id="KW-0808">Transferase</keyword>
<evidence type="ECO:0000313" key="1">
    <source>
        <dbReference type="EMBL" id="SHJ84256.1"/>
    </source>
</evidence>
<dbReference type="GO" id="GO:0051287">
    <property type="term" value="F:NAD binding"/>
    <property type="evidence" value="ECO:0007669"/>
    <property type="project" value="UniProtKB-ARBA"/>
</dbReference>
<sequence>MFKVGLIVNPIAGMGGKVGLKGTDGIDILSRAIAMGARKESPHKTVKALEFLKGAEDRINILTCSGEMGQEECIEAGITCTVIENTGKYTTSSDTEKAAVKMLNEGVDLILFSGGDGTARSIYNAVGKKCPVLGIPSGVKIHSAVFAKSPSDAGRLVEEIALKAYIDCSEREVMDIDEEALREDRVAARLYGYMNVPCNKRYVQKLKSGSSIEDSNDLSGISRYVIDNIESDCCYIIGAGTTTRSIFEDLNEDYTLIGVDVVKNGRVIIKDACERDLVQLTSKDRCKIIVSPIGGQGYLFGRGNQQISSEVISNVGKDNIIIIATSEKMLSLFNEPLLVDTGDERTDEYLKGVYKVVVGYDRFYAWKCE</sequence>
<dbReference type="GO" id="GO:0006741">
    <property type="term" value="P:NADP+ biosynthetic process"/>
    <property type="evidence" value="ECO:0007669"/>
    <property type="project" value="InterPro"/>
</dbReference>
<dbReference type="OrthoDB" id="5511344at2"/>
<dbReference type="PANTHER" id="PTHR40697:SF2">
    <property type="entry name" value="ATP-NAD KINASE-RELATED"/>
    <property type="match status" value="1"/>
</dbReference>
<proteinExistence type="predicted"/>
<dbReference type="GO" id="GO:0005524">
    <property type="term" value="F:ATP binding"/>
    <property type="evidence" value="ECO:0007669"/>
    <property type="project" value="UniProtKB-ARBA"/>
</dbReference>
<dbReference type="STRING" id="1121476.SAMN02745751_03517"/>
<keyword evidence="1" id="KW-0418">Kinase</keyword>
<reference evidence="1 2" key="1">
    <citation type="submission" date="2016-11" db="EMBL/GenBank/DDBJ databases">
        <authorList>
            <person name="Jaros S."/>
            <person name="Januszkiewicz K."/>
            <person name="Wedrychowicz H."/>
        </authorList>
    </citation>
    <scope>NUCLEOTIDE SEQUENCE [LARGE SCALE GENOMIC DNA]</scope>
    <source>
        <strain evidence="1 2">DSM 17477</strain>
    </source>
</reference>
<organism evidence="1 2">
    <name type="scientific">Dethiosulfatibacter aminovorans DSM 17477</name>
    <dbReference type="NCBI Taxonomy" id="1121476"/>
    <lineage>
        <taxon>Bacteria</taxon>
        <taxon>Bacillati</taxon>
        <taxon>Bacillota</taxon>
        <taxon>Tissierellia</taxon>
        <taxon>Dethiosulfatibacter</taxon>
    </lineage>
</organism>
<dbReference type="Pfam" id="PF01513">
    <property type="entry name" value="NAD_kinase"/>
    <property type="match status" value="1"/>
</dbReference>
<dbReference type="InterPro" id="IPR002504">
    <property type="entry name" value="NADK"/>
</dbReference>
<keyword evidence="2" id="KW-1185">Reference proteome</keyword>
<dbReference type="InterPro" id="IPR039065">
    <property type="entry name" value="AcoX-like"/>
</dbReference>
<name>A0A1M6MLH7_9FIRM</name>
<dbReference type="Pfam" id="PF20143">
    <property type="entry name" value="NAD_kinase_C"/>
    <property type="match status" value="1"/>
</dbReference>
<dbReference type="GO" id="GO:0003951">
    <property type="term" value="F:NAD+ kinase activity"/>
    <property type="evidence" value="ECO:0007669"/>
    <property type="project" value="InterPro"/>
</dbReference>
<dbReference type="SUPFAM" id="SSF111331">
    <property type="entry name" value="NAD kinase/diacylglycerol kinase-like"/>
    <property type="match status" value="1"/>
</dbReference>
<dbReference type="PANTHER" id="PTHR40697">
    <property type="entry name" value="ACETOIN CATABOLISM PROTEIN X"/>
    <property type="match status" value="1"/>
</dbReference>
<evidence type="ECO:0000313" key="2">
    <source>
        <dbReference type="Proteomes" id="UP000184052"/>
    </source>
</evidence>
<dbReference type="InterPro" id="IPR017438">
    <property type="entry name" value="ATP-NAD_kinase_N"/>
</dbReference>
<dbReference type="InterPro" id="IPR011386">
    <property type="entry name" value="Put_ATP-NAD_kin"/>
</dbReference>
<dbReference type="RefSeq" id="WP_073050900.1">
    <property type="nucleotide sequence ID" value="NZ_FQZL01000044.1"/>
</dbReference>
<protein>
    <submittedName>
        <fullName evidence="1">Predicted polyphosphate-or ATP-dependent NAD kinase</fullName>
    </submittedName>
</protein>
<dbReference type="EMBL" id="FQZL01000044">
    <property type="protein sequence ID" value="SHJ84256.1"/>
    <property type="molecule type" value="Genomic_DNA"/>
</dbReference>